<evidence type="ECO:0000256" key="4">
    <source>
        <dbReference type="ARBA" id="ARBA00022840"/>
    </source>
</evidence>
<evidence type="ECO:0000259" key="11">
    <source>
        <dbReference type="PROSITE" id="PS51198"/>
    </source>
</evidence>
<dbReference type="SUPFAM" id="SSF52540">
    <property type="entry name" value="P-loop containing nucleoside triphosphate hydrolases"/>
    <property type="match status" value="1"/>
</dbReference>
<dbReference type="PROSITE" id="PS51198">
    <property type="entry name" value="UVRD_HELICASE_ATP_BIND"/>
    <property type="match status" value="1"/>
</dbReference>
<dbReference type="GO" id="GO:0003916">
    <property type="term" value="F:DNA topoisomerase activity"/>
    <property type="evidence" value="ECO:0007669"/>
    <property type="project" value="InterPro"/>
</dbReference>
<name>A0A430FW27_9BIFI</name>
<dbReference type="PANTHER" id="PTHR11070:SF63">
    <property type="entry name" value="DNA HELICASE IV"/>
    <property type="match status" value="1"/>
</dbReference>
<dbReference type="InterPro" id="IPR014016">
    <property type="entry name" value="UvrD-like_ATP-bd"/>
</dbReference>
<dbReference type="InterPro" id="IPR014017">
    <property type="entry name" value="DNA_helicase_UvrD-like_C"/>
</dbReference>
<evidence type="ECO:0000313" key="13">
    <source>
        <dbReference type="Proteomes" id="UP000287470"/>
    </source>
</evidence>
<keyword evidence="13" id="KW-1185">Reference proteome</keyword>
<dbReference type="InterPro" id="IPR013498">
    <property type="entry name" value="Topo_IA_Znf"/>
</dbReference>
<keyword evidence="1 9" id="KW-0547">Nucleotide-binding</keyword>
<comment type="catalytic activity">
    <reaction evidence="6">
        <text>Couples ATP hydrolysis with the unwinding of duplex DNA by translocating in the 3'-5' direction.</text>
        <dbReference type="EC" id="5.6.2.4"/>
    </reaction>
</comment>
<keyword evidence="3 9" id="KW-0347">Helicase</keyword>
<evidence type="ECO:0000313" key="12">
    <source>
        <dbReference type="EMBL" id="RSX58138.1"/>
    </source>
</evidence>
<keyword evidence="4 9" id="KW-0067">ATP-binding</keyword>
<comment type="caution">
    <text evidence="12">The sequence shown here is derived from an EMBL/GenBank/DDBJ whole genome shotgun (WGS) entry which is preliminary data.</text>
</comment>
<gene>
    <name evidence="12" type="ORF">D2E24_0498</name>
</gene>
<dbReference type="Pfam" id="PF01396">
    <property type="entry name" value="Zn_ribbon_Top1"/>
    <property type="match status" value="1"/>
</dbReference>
<accession>A0A430FW27</accession>
<dbReference type="Pfam" id="PF13361">
    <property type="entry name" value="UvrD_C"/>
    <property type="match status" value="1"/>
</dbReference>
<dbReference type="AlphaFoldDB" id="A0A430FW27"/>
<organism evidence="12 13">
    <name type="scientific">Bifidobacterium samirii</name>
    <dbReference type="NCBI Taxonomy" id="2306974"/>
    <lineage>
        <taxon>Bacteria</taxon>
        <taxon>Bacillati</taxon>
        <taxon>Actinomycetota</taxon>
        <taxon>Actinomycetes</taxon>
        <taxon>Bifidobacteriales</taxon>
        <taxon>Bifidobacteriaceae</taxon>
        <taxon>Bifidobacterium</taxon>
    </lineage>
</organism>
<dbReference type="InterPro" id="IPR027417">
    <property type="entry name" value="P-loop_NTPase"/>
</dbReference>
<evidence type="ECO:0000256" key="5">
    <source>
        <dbReference type="ARBA" id="ARBA00023235"/>
    </source>
</evidence>
<evidence type="ECO:0000256" key="9">
    <source>
        <dbReference type="PROSITE-ProRule" id="PRU00560"/>
    </source>
</evidence>
<dbReference type="Pfam" id="PF00580">
    <property type="entry name" value="UvrD-helicase"/>
    <property type="match status" value="1"/>
</dbReference>
<dbReference type="GO" id="GO:0016887">
    <property type="term" value="F:ATP hydrolysis activity"/>
    <property type="evidence" value="ECO:0007669"/>
    <property type="project" value="RHEA"/>
</dbReference>
<dbReference type="GO" id="GO:0003677">
    <property type="term" value="F:DNA binding"/>
    <property type="evidence" value="ECO:0007669"/>
    <property type="project" value="InterPro"/>
</dbReference>
<keyword evidence="2 9" id="KW-0378">Hydrolase</keyword>
<evidence type="ECO:0000256" key="8">
    <source>
        <dbReference type="ARBA" id="ARBA00048988"/>
    </source>
</evidence>
<protein>
    <recommendedName>
        <fullName evidence="7">DNA 3'-5' helicase</fullName>
        <ecNumber evidence="7">5.6.2.4</ecNumber>
    </recommendedName>
</protein>
<dbReference type="InterPro" id="IPR000212">
    <property type="entry name" value="DNA_helicase_UvrD/REP"/>
</dbReference>
<keyword evidence="5" id="KW-0413">Isomerase</keyword>
<evidence type="ECO:0000256" key="1">
    <source>
        <dbReference type="ARBA" id="ARBA00022741"/>
    </source>
</evidence>
<dbReference type="GO" id="GO:0006265">
    <property type="term" value="P:DNA topological change"/>
    <property type="evidence" value="ECO:0007669"/>
    <property type="project" value="InterPro"/>
</dbReference>
<dbReference type="PANTHER" id="PTHR11070">
    <property type="entry name" value="UVRD / RECB / PCRA DNA HELICASE FAMILY MEMBER"/>
    <property type="match status" value="1"/>
</dbReference>
<feature type="region of interest" description="Disordered" evidence="10">
    <location>
        <begin position="277"/>
        <end position="301"/>
    </location>
</feature>
<comment type="catalytic activity">
    <reaction evidence="8">
        <text>ATP + H2O = ADP + phosphate + H(+)</text>
        <dbReference type="Rhea" id="RHEA:13065"/>
        <dbReference type="ChEBI" id="CHEBI:15377"/>
        <dbReference type="ChEBI" id="CHEBI:15378"/>
        <dbReference type="ChEBI" id="CHEBI:30616"/>
        <dbReference type="ChEBI" id="CHEBI:43474"/>
        <dbReference type="ChEBI" id="CHEBI:456216"/>
        <dbReference type="EC" id="5.6.2.4"/>
    </reaction>
</comment>
<evidence type="ECO:0000256" key="6">
    <source>
        <dbReference type="ARBA" id="ARBA00034617"/>
    </source>
</evidence>
<feature type="region of interest" description="Disordered" evidence="10">
    <location>
        <begin position="10"/>
        <end position="117"/>
    </location>
</feature>
<evidence type="ECO:0000256" key="2">
    <source>
        <dbReference type="ARBA" id="ARBA00022801"/>
    </source>
</evidence>
<reference evidence="12 13" key="1">
    <citation type="submission" date="2018-09" db="EMBL/GenBank/DDBJ databases">
        <title>Characterization of the phylogenetic diversity of five novel species belonging to the genus Bifidobacterium.</title>
        <authorList>
            <person name="Lugli G.A."/>
            <person name="Duranti S."/>
            <person name="Milani C."/>
        </authorList>
    </citation>
    <scope>NUCLEOTIDE SEQUENCE [LARGE SCALE GENOMIC DNA]</scope>
    <source>
        <strain evidence="12 13">2033B</strain>
    </source>
</reference>
<sequence>MTWIDRLFWLFGEDQDQPSPSERRAAERRKQTSGGMKRTPGRGGERTADRSPGLSSGRGTDRPSARRSDDATGHAGHHADRAGNRAENRTGKQGKAEAADSGASPRRQPVSACTPAEAAGGEAALARARDIIGPVEGHELSDEQLAAIVGAGHNTLVLAGAGTGKTTTINGYVAWLLATWRARPDEILVLSFTRASAEEMGERIRNQTGQRVRATTFHALGLDICRRSGAARRDVVDETTMGRVIRDAFDGRRRTDPRYRALVVSMMPSGVRDACADTATGAGAPTDGGVESSSAASPAMPSAASRTAEAYAGRLLESARTVIAHMRARDLDVAALRALNEERGGMDKGRNRDMIALIEPLYDAYMRHLRDVGGIDFAGMIGEAAAAVRAGRFDHGWKYVLIDEYQDMSRPRCALIRALRERRGFALFAVGDDWQSIYRFAGSDIRLILDFDHVWGAWGPTRTFLLTVTRRFGQALIDASGSFVMADPSLNVKHLQAAAVTRGPAVGVIAGDDARARCEAVLDRLRRLPRRSSVMMLGRYRADLDQLTRHAPAGAFVTDGDRLTFAERPDLAISFMTIHRSKGLQCDVAFLLSCAGGVRGFPGAVREEPLVGLLLPQAEAYPYAEERRLCYVAMTRCRRRVFLVVDPARPSRFVYELRERVCPTAFRGVKLADRCPSCGEALAERAGSGGRRFVGCTAWPACTFTRDAGE</sequence>
<dbReference type="GO" id="GO:0005524">
    <property type="term" value="F:ATP binding"/>
    <property type="evidence" value="ECO:0007669"/>
    <property type="project" value="UniProtKB-UniRule"/>
</dbReference>
<dbReference type="GO" id="GO:0000725">
    <property type="term" value="P:recombinational repair"/>
    <property type="evidence" value="ECO:0007669"/>
    <property type="project" value="TreeGrafter"/>
</dbReference>
<dbReference type="GO" id="GO:0043138">
    <property type="term" value="F:3'-5' DNA helicase activity"/>
    <property type="evidence" value="ECO:0007669"/>
    <property type="project" value="UniProtKB-EC"/>
</dbReference>
<dbReference type="GO" id="GO:0005694">
    <property type="term" value="C:chromosome"/>
    <property type="evidence" value="ECO:0007669"/>
    <property type="project" value="InterPro"/>
</dbReference>
<dbReference type="Gene3D" id="3.40.50.300">
    <property type="entry name" value="P-loop containing nucleotide triphosphate hydrolases"/>
    <property type="match status" value="3"/>
</dbReference>
<dbReference type="GO" id="GO:0005829">
    <property type="term" value="C:cytosol"/>
    <property type="evidence" value="ECO:0007669"/>
    <property type="project" value="TreeGrafter"/>
</dbReference>
<evidence type="ECO:0000256" key="3">
    <source>
        <dbReference type="ARBA" id="ARBA00022806"/>
    </source>
</evidence>
<dbReference type="Gene3D" id="3.30.65.10">
    <property type="entry name" value="Bacterial Topoisomerase I, domain 1"/>
    <property type="match status" value="1"/>
</dbReference>
<feature type="compositionally biased region" description="Basic and acidic residues" evidence="10">
    <location>
        <begin position="59"/>
        <end position="98"/>
    </location>
</feature>
<evidence type="ECO:0000256" key="7">
    <source>
        <dbReference type="ARBA" id="ARBA00034808"/>
    </source>
</evidence>
<dbReference type="Proteomes" id="UP000287470">
    <property type="component" value="Unassembled WGS sequence"/>
</dbReference>
<proteinExistence type="predicted"/>
<dbReference type="EC" id="5.6.2.4" evidence="7"/>
<feature type="compositionally biased region" description="Basic and acidic residues" evidence="10">
    <location>
        <begin position="21"/>
        <end position="30"/>
    </location>
</feature>
<evidence type="ECO:0000256" key="10">
    <source>
        <dbReference type="SAM" id="MobiDB-lite"/>
    </source>
</evidence>
<feature type="binding site" evidence="9">
    <location>
        <begin position="159"/>
        <end position="166"/>
    </location>
    <ligand>
        <name>ATP</name>
        <dbReference type="ChEBI" id="CHEBI:30616"/>
    </ligand>
</feature>
<dbReference type="CDD" id="cd17932">
    <property type="entry name" value="DEXQc_UvrD"/>
    <property type="match status" value="1"/>
</dbReference>
<feature type="domain" description="UvrD-like helicase ATP-binding" evidence="11">
    <location>
        <begin position="138"/>
        <end position="473"/>
    </location>
</feature>
<dbReference type="EMBL" id="QXGK01000003">
    <property type="protein sequence ID" value="RSX58138.1"/>
    <property type="molecule type" value="Genomic_DNA"/>
</dbReference>